<gene>
    <name evidence="2" type="ORF">IQ227_24885</name>
</gene>
<evidence type="ECO:0000313" key="3">
    <source>
        <dbReference type="Proteomes" id="UP000606776"/>
    </source>
</evidence>
<organism evidence="2 3">
    <name type="scientific">Sphaerospermopsis aphanizomenoides LEGE 00250</name>
    <dbReference type="NCBI Taxonomy" id="2777972"/>
    <lineage>
        <taxon>Bacteria</taxon>
        <taxon>Bacillati</taxon>
        <taxon>Cyanobacteriota</taxon>
        <taxon>Cyanophyceae</taxon>
        <taxon>Nostocales</taxon>
        <taxon>Aphanizomenonaceae</taxon>
        <taxon>Sphaerospermopsis</taxon>
        <taxon>Sphaerospermopsis aphanizomenoides</taxon>
    </lineage>
</organism>
<sequence length="113" mass="12537">MGKKKPAHRGRIQAQGGGLEKSCPGAQETPLTKTEAIELVDKLENSLTNSELEVRQEAFQQAREYISRAERIGGIDAPVSKTFPNRSKIRSDIRMDIEVITGKAFIPDTNNKE</sequence>
<evidence type="ECO:0000256" key="1">
    <source>
        <dbReference type="SAM" id="MobiDB-lite"/>
    </source>
</evidence>
<keyword evidence="3" id="KW-1185">Reference proteome</keyword>
<proteinExistence type="predicted"/>
<reference evidence="2 3" key="1">
    <citation type="submission" date="2020-10" db="EMBL/GenBank/DDBJ databases">
        <authorList>
            <person name="Castelo-Branco R."/>
            <person name="Eusebio N."/>
            <person name="Adriana R."/>
            <person name="Vieira A."/>
            <person name="Brugerolle De Fraissinette N."/>
            <person name="Rezende De Castro R."/>
            <person name="Schneider M.P."/>
            <person name="Vasconcelos V."/>
            <person name="Leao P.N."/>
        </authorList>
    </citation>
    <scope>NUCLEOTIDE SEQUENCE [LARGE SCALE GENOMIC DNA]</scope>
    <source>
        <strain evidence="2 3">LEGE 00250</strain>
    </source>
</reference>
<feature type="region of interest" description="Disordered" evidence="1">
    <location>
        <begin position="1"/>
        <end position="30"/>
    </location>
</feature>
<dbReference type="Proteomes" id="UP000606776">
    <property type="component" value="Unassembled WGS sequence"/>
</dbReference>
<accession>A0ABR9VKX5</accession>
<evidence type="ECO:0000313" key="2">
    <source>
        <dbReference type="EMBL" id="MBE9239155.1"/>
    </source>
</evidence>
<name>A0ABR9VKX5_9CYAN</name>
<dbReference type="RefSeq" id="WP_193944349.1">
    <property type="nucleotide sequence ID" value="NZ_JADEWB010000280.1"/>
</dbReference>
<comment type="caution">
    <text evidence="2">The sequence shown here is derived from an EMBL/GenBank/DDBJ whole genome shotgun (WGS) entry which is preliminary data.</text>
</comment>
<dbReference type="EMBL" id="JADEWB010000280">
    <property type="protein sequence ID" value="MBE9239155.1"/>
    <property type="molecule type" value="Genomic_DNA"/>
</dbReference>
<protein>
    <submittedName>
        <fullName evidence="2">Uncharacterized protein</fullName>
    </submittedName>
</protein>
<feature type="compositionally biased region" description="Basic residues" evidence="1">
    <location>
        <begin position="1"/>
        <end position="11"/>
    </location>
</feature>